<dbReference type="GO" id="GO:0016787">
    <property type="term" value="F:hydrolase activity"/>
    <property type="evidence" value="ECO:0007669"/>
    <property type="project" value="UniProtKB-KW"/>
</dbReference>
<evidence type="ECO:0000256" key="3">
    <source>
        <dbReference type="ARBA" id="ARBA00022801"/>
    </source>
</evidence>
<dbReference type="InterPro" id="IPR027417">
    <property type="entry name" value="P-loop_NTPase"/>
</dbReference>
<dbReference type="Pfam" id="PF03029">
    <property type="entry name" value="ATP_bind_1"/>
    <property type="match status" value="1"/>
</dbReference>
<dbReference type="Proteomes" id="UP000501063">
    <property type="component" value="Chromosome"/>
</dbReference>
<accession>A0A6G6ISH3</accession>
<comment type="similarity">
    <text evidence="1">Belongs to the GPN-loop GTPase family.</text>
</comment>
<evidence type="ECO:0000256" key="4">
    <source>
        <dbReference type="ARBA" id="ARBA00023134"/>
    </source>
</evidence>
<keyword evidence="8" id="KW-1185">Reference proteome</keyword>
<dbReference type="SUPFAM" id="SSF52540">
    <property type="entry name" value="P-loop containing nucleoside triphosphate hydrolases"/>
    <property type="match status" value="1"/>
</dbReference>
<dbReference type="InterPro" id="IPR052705">
    <property type="entry name" value="Gliding_Motility_GTPase"/>
</dbReference>
<evidence type="ECO:0000313" key="6">
    <source>
        <dbReference type="EMBL" id="QIE85944.1"/>
    </source>
</evidence>
<dbReference type="EMBL" id="JADTFC010000014">
    <property type="protein sequence ID" value="MBG6287432.1"/>
    <property type="molecule type" value="Genomic_DNA"/>
</dbReference>
<keyword evidence="2" id="KW-0547">Nucleotide-binding</keyword>
<dbReference type="Proteomes" id="UP000608450">
    <property type="component" value="Unassembled WGS sequence"/>
</dbReference>
<dbReference type="KEGG" id="pnt:G5B91_06530"/>
<dbReference type="GO" id="GO:0005525">
    <property type="term" value="F:GTP binding"/>
    <property type="evidence" value="ECO:0007669"/>
    <property type="project" value="UniProtKB-KW"/>
</dbReference>
<evidence type="ECO:0000256" key="1">
    <source>
        <dbReference type="ARBA" id="ARBA00005290"/>
    </source>
</evidence>
<organism evidence="6 7">
    <name type="scientific">Pseudomonas nitroreducens</name>
    <dbReference type="NCBI Taxonomy" id="46680"/>
    <lineage>
        <taxon>Bacteria</taxon>
        <taxon>Pseudomonadati</taxon>
        <taxon>Pseudomonadota</taxon>
        <taxon>Gammaproteobacteria</taxon>
        <taxon>Pseudomonadales</taxon>
        <taxon>Pseudomonadaceae</taxon>
        <taxon>Pseudomonas</taxon>
    </lineage>
</organism>
<dbReference type="InterPro" id="IPR004130">
    <property type="entry name" value="Gpn"/>
</dbReference>
<evidence type="ECO:0000313" key="5">
    <source>
        <dbReference type="EMBL" id="MBG6287432.1"/>
    </source>
</evidence>
<dbReference type="EMBL" id="CP049140">
    <property type="protein sequence ID" value="QIE85944.1"/>
    <property type="molecule type" value="Genomic_DNA"/>
</dbReference>
<sequence>MKSIVKILVSGPVGAGKTTLIRTLSTIPVVNTDELSSEQIGKSQTTVALDFGQMDLGDISLHLFGTPGQSRFDFMWEVLSEGAFGMLLLVACNRPGDFPNARRILEFVTSRHPIPFLIALTHGDVATDAWMPEDIAAYFGIPAGQVVSINPEVRESAELALIQLVRQLCI</sequence>
<reference evidence="6 7" key="1">
    <citation type="submission" date="2020-02" db="EMBL/GenBank/DDBJ databases">
        <title>Integrative conjugative elements (ICEs) and plasmids drive adaptation of Pseudomonas nitroreducens strain HBP1 to wastewater environment.</title>
        <authorList>
            <person name="Sentchilo V."/>
            <person name="Carraro N."/>
            <person name="Bertelli C."/>
            <person name="van der Meer J.R."/>
        </authorList>
    </citation>
    <scope>NUCLEOTIDE SEQUENCE [LARGE SCALE GENOMIC DNA]</scope>
    <source>
        <strain evidence="6 7">HBP1</strain>
    </source>
</reference>
<name>A0A6G6ISH3_PSENT</name>
<keyword evidence="4" id="KW-0342">GTP-binding</keyword>
<dbReference type="CDD" id="cd00882">
    <property type="entry name" value="Ras_like_GTPase"/>
    <property type="match status" value="1"/>
</dbReference>
<dbReference type="PANTHER" id="PTHR42708">
    <property type="entry name" value="ATP/GTP-BINDING PROTEIN-RELATED"/>
    <property type="match status" value="1"/>
</dbReference>
<gene>
    <name evidence="6" type="ORF">G5B91_06530</name>
    <name evidence="5" type="ORF">I5I61_08235</name>
</gene>
<evidence type="ECO:0000256" key="2">
    <source>
        <dbReference type="ARBA" id="ARBA00022741"/>
    </source>
</evidence>
<keyword evidence="3" id="KW-0378">Hydrolase</keyword>
<proteinExistence type="inferred from homology"/>
<dbReference type="PANTHER" id="PTHR42708:SF1">
    <property type="entry name" value="GLIDING MOTILITY PROTEIN MGLA"/>
    <property type="match status" value="1"/>
</dbReference>
<reference evidence="5 8" key="2">
    <citation type="submission" date="2020-11" db="EMBL/GenBank/DDBJ databases">
        <title>Enhanced detection system for hospital associated transmission using whole genome sequencing surveillance.</title>
        <authorList>
            <person name="Harrison L.H."/>
            <person name="Van Tyne D."/>
            <person name="Marsh J.W."/>
            <person name="Griffith M.P."/>
            <person name="Snyder D.J."/>
            <person name="Cooper V.S."/>
            <person name="Mustapha M."/>
        </authorList>
    </citation>
    <scope>NUCLEOTIDE SEQUENCE [LARGE SCALE GENOMIC DNA]</scope>
    <source>
        <strain evidence="5 8">PSA00705</strain>
    </source>
</reference>
<evidence type="ECO:0000313" key="8">
    <source>
        <dbReference type="Proteomes" id="UP000608450"/>
    </source>
</evidence>
<dbReference type="Gene3D" id="3.40.50.300">
    <property type="entry name" value="P-loop containing nucleotide triphosphate hydrolases"/>
    <property type="match status" value="1"/>
</dbReference>
<dbReference type="AlphaFoldDB" id="A0A6G6ISH3"/>
<evidence type="ECO:0000313" key="7">
    <source>
        <dbReference type="Proteomes" id="UP000501063"/>
    </source>
</evidence>
<protein>
    <submittedName>
        <fullName evidence="6">ATP/GTP-binding protein</fullName>
    </submittedName>
</protein>